<accession>J9ER90</accession>
<sequence length="275" mass="31178">MAPNGRSHGAMAAVTLPAPFPSFSSEKNPAEFEEPAHHAHISHHLRRTFCMMSSFLLKRLNLVSIGGERQQQPPVTWMACPYLSTLKIDRSLHGNAILCITEKLDKKFCCHKNLAWPRKKHQHEAESMVTVPSPHQIRLVASLEILSPKKHCRQSSADLWIYCTRLPTILFTRLGGLKSQDLEAQKMSRFVLRVILILNVIDINTFSVLPRCKYHSYLLAILGSHIPSNFVVHCANLNVITGTLYIFERNARETTKLLLAEVHYNQSGNHLFGKE</sequence>
<dbReference type="AlphaFoldDB" id="J9ER90"/>
<protein>
    <submittedName>
        <fullName evidence="1">Uncharacterized protein</fullName>
    </submittedName>
</protein>
<evidence type="ECO:0000313" key="1">
    <source>
        <dbReference type="EMBL" id="EJW84713.1"/>
    </source>
</evidence>
<organism evidence="1 2">
    <name type="scientific">Wuchereria bancrofti</name>
    <dbReference type="NCBI Taxonomy" id="6293"/>
    <lineage>
        <taxon>Eukaryota</taxon>
        <taxon>Metazoa</taxon>
        <taxon>Ecdysozoa</taxon>
        <taxon>Nematoda</taxon>
        <taxon>Chromadorea</taxon>
        <taxon>Rhabditida</taxon>
        <taxon>Spirurina</taxon>
        <taxon>Spiruromorpha</taxon>
        <taxon>Filarioidea</taxon>
        <taxon>Onchocercidae</taxon>
        <taxon>Wuchereria</taxon>
    </lineage>
</organism>
<dbReference type="Proteomes" id="UP000004810">
    <property type="component" value="Unassembled WGS sequence"/>
</dbReference>
<gene>
    <name evidence="1" type="ORF">WUBG_04377</name>
</gene>
<dbReference type="EMBL" id="ADBV01001494">
    <property type="protein sequence ID" value="EJW84713.1"/>
    <property type="molecule type" value="Genomic_DNA"/>
</dbReference>
<comment type="caution">
    <text evidence="1">The sequence shown here is derived from an EMBL/GenBank/DDBJ whole genome shotgun (WGS) entry which is preliminary data.</text>
</comment>
<name>J9ER90_WUCBA</name>
<evidence type="ECO:0000313" key="2">
    <source>
        <dbReference type="Proteomes" id="UP000004810"/>
    </source>
</evidence>
<reference evidence="2" key="1">
    <citation type="submission" date="2012-08" db="EMBL/GenBank/DDBJ databases">
        <title>The Genome Sequence of Wuchereria bancrofti.</title>
        <authorList>
            <person name="Nutman T.B."/>
            <person name="Fink D.L."/>
            <person name="Russ C."/>
            <person name="Young S."/>
            <person name="Zeng Q."/>
            <person name="Koehrsen M."/>
            <person name="Alvarado L."/>
            <person name="Berlin A."/>
            <person name="Chapman S.B."/>
            <person name="Chen Z."/>
            <person name="Freedman E."/>
            <person name="Gellesch M."/>
            <person name="Goldberg J."/>
            <person name="Griggs A."/>
            <person name="Gujja S."/>
            <person name="Heilman E.R."/>
            <person name="Heiman D."/>
            <person name="Hepburn T."/>
            <person name="Howarth C."/>
            <person name="Jen D."/>
            <person name="Larson L."/>
            <person name="Lewis B."/>
            <person name="Mehta T."/>
            <person name="Park D."/>
            <person name="Pearson M."/>
            <person name="Roberts A."/>
            <person name="Saif S."/>
            <person name="Shea T."/>
            <person name="Shenoy N."/>
            <person name="Sisk P."/>
            <person name="Stolte C."/>
            <person name="Sykes S."/>
            <person name="Walk T."/>
            <person name="White J."/>
            <person name="Yandava C."/>
            <person name="Haas B."/>
            <person name="Henn M.R."/>
            <person name="Nusbaum C."/>
            <person name="Birren B."/>
        </authorList>
    </citation>
    <scope>NUCLEOTIDE SEQUENCE [LARGE SCALE GENOMIC DNA]</scope>
    <source>
        <strain evidence="2">NA</strain>
    </source>
</reference>
<proteinExistence type="predicted"/>